<dbReference type="InterPro" id="IPR028082">
    <property type="entry name" value="Peripla_BP_I"/>
</dbReference>
<dbReference type="CDD" id="cd01392">
    <property type="entry name" value="HTH_LacI"/>
    <property type="match status" value="1"/>
</dbReference>
<keyword evidence="3" id="KW-0804">Transcription</keyword>
<keyword evidence="1" id="KW-0805">Transcription regulation</keyword>
<evidence type="ECO:0000256" key="3">
    <source>
        <dbReference type="ARBA" id="ARBA00023163"/>
    </source>
</evidence>
<dbReference type="AlphaFoldDB" id="A0A5B8M9A3"/>
<dbReference type="KEGG" id="huw:FPZ11_12025"/>
<dbReference type="GO" id="GO:0003700">
    <property type="term" value="F:DNA-binding transcription factor activity"/>
    <property type="evidence" value="ECO:0007669"/>
    <property type="project" value="TreeGrafter"/>
</dbReference>
<dbReference type="Pfam" id="PF00356">
    <property type="entry name" value="LacI"/>
    <property type="match status" value="1"/>
</dbReference>
<name>A0A5B8M9A3_9MICO</name>
<dbReference type="EMBL" id="CP042305">
    <property type="protein sequence ID" value="QDZ16859.1"/>
    <property type="molecule type" value="Genomic_DNA"/>
</dbReference>
<protein>
    <submittedName>
        <fullName evidence="5">LacI family DNA-binding transcriptional regulator</fullName>
    </submittedName>
</protein>
<dbReference type="PANTHER" id="PTHR30146">
    <property type="entry name" value="LACI-RELATED TRANSCRIPTIONAL REPRESSOR"/>
    <property type="match status" value="1"/>
</dbReference>
<keyword evidence="6" id="KW-1185">Reference proteome</keyword>
<evidence type="ECO:0000259" key="4">
    <source>
        <dbReference type="PROSITE" id="PS50932"/>
    </source>
</evidence>
<gene>
    <name evidence="5" type="ORF">FPZ11_12025</name>
</gene>
<dbReference type="Gene3D" id="3.40.50.2300">
    <property type="match status" value="2"/>
</dbReference>
<sequence length="342" mass="35930">MVDVAALANVSYQTVSRVLNGHPSVRPSTRLAVLGAVEQLGYRPSNAARTLVTGRSRTLGVLVLDIADSEGLTPLYGIEHSARELGYFVGIGAVDAIDRTSVQATVGRLAEQSIAGLLVIAPVDATQDALASVPPHLPVVAIEGDPGGSVTTVGVDQAAGARAAVEHLLSLGHETVFHVRGPSEWMQSQDRMAGWRAALEAVGADTPMPLAGDWTAESGYEAGQVLARIPELTAVFAGNDQMALGLMLALSERGISVPGDVSVVGYDDGADAPYYNPPLTTVRQDFRAVGRRAVELLVSRVEESDSETEHVLLDAEFVARKSTADARALVSRAAVDSKTLHR</sequence>
<dbReference type="InterPro" id="IPR000843">
    <property type="entry name" value="HTH_LacI"/>
</dbReference>
<proteinExistence type="predicted"/>
<feature type="domain" description="HTH lacI-type" evidence="4">
    <location>
        <begin position="1"/>
        <end position="53"/>
    </location>
</feature>
<reference evidence="5 6" key="1">
    <citation type="submission" date="2019-07" db="EMBL/GenBank/DDBJ databases">
        <title>Full genome sequence of Humibacter sp. WJ7-1.</title>
        <authorList>
            <person name="Im W.-T."/>
        </authorList>
    </citation>
    <scope>NUCLEOTIDE SEQUENCE [LARGE SCALE GENOMIC DNA]</scope>
    <source>
        <strain evidence="5 6">WJ7-1</strain>
    </source>
</reference>
<accession>A0A5B8M9A3</accession>
<dbReference type="OrthoDB" id="9785139at2"/>
<organism evidence="5 6">
    <name type="scientific">Humibacter ginsenosidimutans</name>
    <dbReference type="NCBI Taxonomy" id="2599293"/>
    <lineage>
        <taxon>Bacteria</taxon>
        <taxon>Bacillati</taxon>
        <taxon>Actinomycetota</taxon>
        <taxon>Actinomycetes</taxon>
        <taxon>Micrococcales</taxon>
        <taxon>Microbacteriaceae</taxon>
        <taxon>Humibacter</taxon>
    </lineage>
</organism>
<dbReference type="InterPro" id="IPR046335">
    <property type="entry name" value="LacI/GalR-like_sensor"/>
</dbReference>
<dbReference type="Proteomes" id="UP000320216">
    <property type="component" value="Chromosome"/>
</dbReference>
<dbReference type="CDD" id="cd01574">
    <property type="entry name" value="PBP1_LacI"/>
    <property type="match status" value="1"/>
</dbReference>
<evidence type="ECO:0000256" key="2">
    <source>
        <dbReference type="ARBA" id="ARBA00023125"/>
    </source>
</evidence>
<evidence type="ECO:0000313" key="6">
    <source>
        <dbReference type="Proteomes" id="UP000320216"/>
    </source>
</evidence>
<dbReference type="PROSITE" id="PS50932">
    <property type="entry name" value="HTH_LACI_2"/>
    <property type="match status" value="1"/>
</dbReference>
<evidence type="ECO:0000313" key="5">
    <source>
        <dbReference type="EMBL" id="QDZ16859.1"/>
    </source>
</evidence>
<dbReference type="Gene3D" id="1.10.260.40">
    <property type="entry name" value="lambda repressor-like DNA-binding domains"/>
    <property type="match status" value="1"/>
</dbReference>
<keyword evidence="2 5" id="KW-0238">DNA-binding</keyword>
<dbReference type="PROSITE" id="PS00356">
    <property type="entry name" value="HTH_LACI_1"/>
    <property type="match status" value="1"/>
</dbReference>
<dbReference type="Pfam" id="PF13377">
    <property type="entry name" value="Peripla_BP_3"/>
    <property type="match status" value="1"/>
</dbReference>
<evidence type="ECO:0000256" key="1">
    <source>
        <dbReference type="ARBA" id="ARBA00023015"/>
    </source>
</evidence>
<dbReference type="InterPro" id="IPR010982">
    <property type="entry name" value="Lambda_DNA-bd_dom_sf"/>
</dbReference>
<dbReference type="SUPFAM" id="SSF47413">
    <property type="entry name" value="lambda repressor-like DNA-binding domains"/>
    <property type="match status" value="1"/>
</dbReference>
<dbReference type="SUPFAM" id="SSF53822">
    <property type="entry name" value="Periplasmic binding protein-like I"/>
    <property type="match status" value="1"/>
</dbReference>
<dbReference type="PANTHER" id="PTHR30146:SF109">
    <property type="entry name" value="HTH-TYPE TRANSCRIPTIONAL REGULATOR GALS"/>
    <property type="match status" value="1"/>
</dbReference>
<dbReference type="SMART" id="SM00354">
    <property type="entry name" value="HTH_LACI"/>
    <property type="match status" value="1"/>
</dbReference>
<dbReference type="GO" id="GO:0000976">
    <property type="term" value="F:transcription cis-regulatory region binding"/>
    <property type="evidence" value="ECO:0007669"/>
    <property type="project" value="TreeGrafter"/>
</dbReference>